<dbReference type="Proteomes" id="UP000694620">
    <property type="component" value="Chromosome 3"/>
</dbReference>
<evidence type="ECO:0000256" key="5">
    <source>
        <dbReference type="ARBA" id="ARBA00023040"/>
    </source>
</evidence>
<dbReference type="InterPro" id="IPR050569">
    <property type="entry name" value="TAAR"/>
</dbReference>
<feature type="transmembrane region" description="Helical" evidence="10">
    <location>
        <begin position="293"/>
        <end position="319"/>
    </location>
</feature>
<keyword evidence="7 9" id="KW-0675">Receptor</keyword>
<evidence type="ECO:0000313" key="13">
    <source>
        <dbReference type="Proteomes" id="UP000694620"/>
    </source>
</evidence>
<evidence type="ECO:0000256" key="10">
    <source>
        <dbReference type="SAM" id="Phobius"/>
    </source>
</evidence>
<dbReference type="Pfam" id="PF00001">
    <property type="entry name" value="7tm_1"/>
    <property type="match status" value="1"/>
</dbReference>
<keyword evidence="3 9" id="KW-0812">Transmembrane</keyword>
<dbReference type="PRINTS" id="PR00237">
    <property type="entry name" value="GPCRRHODOPSN"/>
</dbReference>
<evidence type="ECO:0000256" key="7">
    <source>
        <dbReference type="ARBA" id="ARBA00023170"/>
    </source>
</evidence>
<evidence type="ECO:0000256" key="1">
    <source>
        <dbReference type="ARBA" id="ARBA00004651"/>
    </source>
</evidence>
<accession>A0A8C4X368</accession>
<name>A0A8C4X368_ERPCA</name>
<feature type="transmembrane region" description="Helical" evidence="10">
    <location>
        <begin position="263"/>
        <end position="287"/>
    </location>
</feature>
<keyword evidence="4 10" id="KW-1133">Transmembrane helix</keyword>
<dbReference type="InterPro" id="IPR017452">
    <property type="entry name" value="GPCR_Rhodpsn_7TM"/>
</dbReference>
<keyword evidence="2" id="KW-1003">Cell membrane</keyword>
<feature type="transmembrane region" description="Helical" evidence="10">
    <location>
        <begin position="198"/>
        <end position="221"/>
    </location>
</feature>
<evidence type="ECO:0000256" key="3">
    <source>
        <dbReference type="ARBA" id="ARBA00022692"/>
    </source>
</evidence>
<dbReference type="SMART" id="SM01381">
    <property type="entry name" value="7TM_GPCR_Srsx"/>
    <property type="match status" value="1"/>
</dbReference>
<comment type="similarity">
    <text evidence="9">Belongs to the G-protein coupled receptor 1 family.</text>
</comment>
<keyword evidence="6 10" id="KW-0472">Membrane</keyword>
<reference evidence="12" key="1">
    <citation type="submission" date="2021-06" db="EMBL/GenBank/DDBJ databases">
        <authorList>
            <consortium name="Wellcome Sanger Institute Data Sharing"/>
        </authorList>
    </citation>
    <scope>NUCLEOTIDE SEQUENCE [LARGE SCALE GENOMIC DNA]</scope>
</reference>
<evidence type="ECO:0000256" key="9">
    <source>
        <dbReference type="RuleBase" id="RU000688"/>
    </source>
</evidence>
<sequence length="359" mass="41065">TLQPGHNNTRHDCNMELVKQISHCYPNNNASCFRILLETKAYVSLYICSGLVIILTIFGNLFVIISICHFKQLHTPTNILILSLAVVDFLVGLLVMPFKFSNYIEYCWYFGDMMCSFHYGCYLLLTSASVSNLVFISLDRYLAVCNPFFYNAKVTMPRTLFCVFLSWLLSLLYILTYMNSEGSSIITDCVGACAFDYIAAWNLIDFIFTFMLPFSVMFCLYTRIFMVASRHARAINSVIQKTESTQSRKIKISKSERKAAKTLGIAVFTFIICWLPVFLMSVCYQYVPLTIGFLNNIYCGFNLVSLINSGLNPIIYALFHPSFRKSFKIMLTLKIFNQDNVILEPGFTNKIITVKLKCI</sequence>
<dbReference type="PANTHER" id="PTHR24249">
    <property type="entry name" value="HISTAMINE RECEPTOR-RELATED G-PROTEIN COUPLED RECEPTOR"/>
    <property type="match status" value="1"/>
</dbReference>
<comment type="subcellular location">
    <subcellularLocation>
        <location evidence="1">Cell membrane</location>
        <topology evidence="1">Multi-pass membrane protein</topology>
    </subcellularLocation>
</comment>
<feature type="transmembrane region" description="Helical" evidence="10">
    <location>
        <begin position="159"/>
        <end position="178"/>
    </location>
</feature>
<keyword evidence="8 9" id="KW-0807">Transducer</keyword>
<keyword evidence="13" id="KW-1185">Reference proteome</keyword>
<evidence type="ECO:0000256" key="8">
    <source>
        <dbReference type="ARBA" id="ARBA00023224"/>
    </source>
</evidence>
<dbReference type="GO" id="GO:0001594">
    <property type="term" value="F:trace-amine receptor activity"/>
    <property type="evidence" value="ECO:0007669"/>
    <property type="project" value="TreeGrafter"/>
</dbReference>
<dbReference type="Ensembl" id="ENSECRT00000001445.1">
    <property type="protein sequence ID" value="ENSECRP00000001422.1"/>
    <property type="gene ID" value="ENSECRG00000000994.1"/>
</dbReference>
<dbReference type="Gene3D" id="1.20.1070.10">
    <property type="entry name" value="Rhodopsin 7-helix transmembrane proteins"/>
    <property type="match status" value="1"/>
</dbReference>
<dbReference type="PROSITE" id="PS00237">
    <property type="entry name" value="G_PROTEIN_RECEP_F1_1"/>
    <property type="match status" value="1"/>
</dbReference>
<dbReference type="AlphaFoldDB" id="A0A8C4X368"/>
<dbReference type="InterPro" id="IPR000276">
    <property type="entry name" value="GPCR_Rhodpsn"/>
</dbReference>
<proteinExistence type="inferred from homology"/>
<dbReference type="SUPFAM" id="SSF81321">
    <property type="entry name" value="Family A G protein-coupled receptor-like"/>
    <property type="match status" value="1"/>
</dbReference>
<evidence type="ECO:0000313" key="12">
    <source>
        <dbReference type="Ensembl" id="ENSECRP00000001422.1"/>
    </source>
</evidence>
<evidence type="ECO:0000259" key="11">
    <source>
        <dbReference type="PROSITE" id="PS50262"/>
    </source>
</evidence>
<feature type="transmembrane region" description="Helical" evidence="10">
    <location>
        <begin position="117"/>
        <end position="138"/>
    </location>
</feature>
<dbReference type="PROSITE" id="PS50262">
    <property type="entry name" value="G_PROTEIN_RECEP_F1_2"/>
    <property type="match status" value="1"/>
</dbReference>
<dbReference type="PANTHER" id="PTHR24249:SF381">
    <property type="entry name" value="TRACE AMINE ASSOCIATED RECEPTOR 19P-RELATED"/>
    <property type="match status" value="1"/>
</dbReference>
<reference evidence="12" key="2">
    <citation type="submission" date="2025-08" db="UniProtKB">
        <authorList>
            <consortium name="Ensembl"/>
        </authorList>
    </citation>
    <scope>IDENTIFICATION</scope>
</reference>
<evidence type="ECO:0000256" key="6">
    <source>
        <dbReference type="ARBA" id="ARBA00023136"/>
    </source>
</evidence>
<dbReference type="CDD" id="cd15055">
    <property type="entry name" value="7tmA_TAARs"/>
    <property type="match status" value="1"/>
</dbReference>
<feature type="transmembrane region" description="Helical" evidence="10">
    <location>
        <begin position="79"/>
        <end position="97"/>
    </location>
</feature>
<feature type="transmembrane region" description="Helical" evidence="10">
    <location>
        <begin position="43"/>
        <end position="67"/>
    </location>
</feature>
<keyword evidence="5 9" id="KW-0297">G-protein coupled receptor</keyword>
<protein>
    <recommendedName>
        <fullName evidence="11">G-protein coupled receptors family 1 profile domain-containing protein</fullName>
    </recommendedName>
</protein>
<organism evidence="12 13">
    <name type="scientific">Erpetoichthys calabaricus</name>
    <name type="common">Rope fish</name>
    <name type="synonym">Calamoichthys calabaricus</name>
    <dbReference type="NCBI Taxonomy" id="27687"/>
    <lineage>
        <taxon>Eukaryota</taxon>
        <taxon>Metazoa</taxon>
        <taxon>Chordata</taxon>
        <taxon>Craniata</taxon>
        <taxon>Vertebrata</taxon>
        <taxon>Euteleostomi</taxon>
        <taxon>Actinopterygii</taxon>
        <taxon>Polypteriformes</taxon>
        <taxon>Polypteridae</taxon>
        <taxon>Erpetoichthys</taxon>
    </lineage>
</organism>
<evidence type="ECO:0000256" key="2">
    <source>
        <dbReference type="ARBA" id="ARBA00022475"/>
    </source>
</evidence>
<dbReference type="GO" id="GO:0005886">
    <property type="term" value="C:plasma membrane"/>
    <property type="evidence" value="ECO:0007669"/>
    <property type="project" value="UniProtKB-SubCell"/>
</dbReference>
<reference evidence="12" key="3">
    <citation type="submission" date="2025-09" db="UniProtKB">
        <authorList>
            <consortium name="Ensembl"/>
        </authorList>
    </citation>
    <scope>IDENTIFICATION</scope>
</reference>
<evidence type="ECO:0000256" key="4">
    <source>
        <dbReference type="ARBA" id="ARBA00022989"/>
    </source>
</evidence>
<dbReference type="GeneTree" id="ENSGT01120000271932"/>
<feature type="domain" description="G-protein coupled receptors family 1 profile" evidence="11">
    <location>
        <begin position="59"/>
        <end position="316"/>
    </location>
</feature>